<reference evidence="1 2" key="1">
    <citation type="submission" date="2019-03" db="EMBL/GenBank/DDBJ databases">
        <authorList>
            <person name="Kim M.K.M."/>
        </authorList>
    </citation>
    <scope>NUCLEOTIDE SEQUENCE [LARGE SCALE GENOMIC DNA]</scope>
    <source>
        <strain evidence="1 2">17J68-12</strain>
    </source>
</reference>
<organism evidence="1 2">
    <name type="scientific">Flaviaesturariibacter flavus</name>
    <dbReference type="NCBI Taxonomy" id="2502780"/>
    <lineage>
        <taxon>Bacteria</taxon>
        <taxon>Pseudomonadati</taxon>
        <taxon>Bacteroidota</taxon>
        <taxon>Chitinophagia</taxon>
        <taxon>Chitinophagales</taxon>
        <taxon>Chitinophagaceae</taxon>
        <taxon>Flaviaestuariibacter</taxon>
    </lineage>
</organism>
<accession>A0A4R1BND3</accession>
<evidence type="ECO:0000313" key="1">
    <source>
        <dbReference type="EMBL" id="TCJ19019.1"/>
    </source>
</evidence>
<sequence length="98" mass="10931">MQLSSLPNGDFRIITRKLKTQKVKDGIITPPITRKEIEETINAALTELGPNFKLSQTAKPEVYPSGTSIQVVFVAIEIKPSPKQPILDVSDVFKPHQY</sequence>
<dbReference type="EMBL" id="SJZI01000002">
    <property type="protein sequence ID" value="TCJ19019.1"/>
    <property type="molecule type" value="Genomic_DNA"/>
</dbReference>
<evidence type="ECO:0000313" key="2">
    <source>
        <dbReference type="Proteomes" id="UP000295334"/>
    </source>
</evidence>
<dbReference type="Proteomes" id="UP000295334">
    <property type="component" value="Unassembled WGS sequence"/>
</dbReference>
<dbReference type="RefSeq" id="WP_131445915.1">
    <property type="nucleotide sequence ID" value="NZ_SJZI01000002.1"/>
</dbReference>
<dbReference type="AlphaFoldDB" id="A0A4R1BND3"/>
<keyword evidence="2" id="KW-1185">Reference proteome</keyword>
<name>A0A4R1BND3_9BACT</name>
<proteinExistence type="predicted"/>
<gene>
    <name evidence="1" type="ORF">EPD60_00975</name>
</gene>
<protein>
    <submittedName>
        <fullName evidence="1">Uncharacterized protein</fullName>
    </submittedName>
</protein>
<comment type="caution">
    <text evidence="1">The sequence shown here is derived from an EMBL/GenBank/DDBJ whole genome shotgun (WGS) entry which is preliminary data.</text>
</comment>